<keyword evidence="2" id="KW-1133">Transmembrane helix</keyword>
<accession>D8U8I5</accession>
<protein>
    <recommendedName>
        <fullName evidence="5">TRP C-terminal domain-containing protein</fullName>
    </recommendedName>
</protein>
<keyword evidence="2" id="KW-0812">Transmembrane</keyword>
<keyword evidence="4" id="KW-1185">Reference proteome</keyword>
<feature type="region of interest" description="Disordered" evidence="1">
    <location>
        <begin position="151"/>
        <end position="183"/>
    </location>
</feature>
<dbReference type="Proteomes" id="UP000001058">
    <property type="component" value="Unassembled WGS sequence"/>
</dbReference>
<dbReference type="AlphaFoldDB" id="D8U8I5"/>
<reference evidence="3 4" key="1">
    <citation type="journal article" date="2010" name="Science">
        <title>Genomic analysis of organismal complexity in the multicellular green alga Volvox carteri.</title>
        <authorList>
            <person name="Prochnik S.E."/>
            <person name="Umen J."/>
            <person name="Nedelcu A.M."/>
            <person name="Hallmann A."/>
            <person name="Miller S.M."/>
            <person name="Nishii I."/>
            <person name="Ferris P."/>
            <person name="Kuo A."/>
            <person name="Mitros T."/>
            <person name="Fritz-Laylin L.K."/>
            <person name="Hellsten U."/>
            <person name="Chapman J."/>
            <person name="Simakov O."/>
            <person name="Rensing S.A."/>
            <person name="Terry A."/>
            <person name="Pangilinan J."/>
            <person name="Kapitonov V."/>
            <person name="Jurka J."/>
            <person name="Salamov A."/>
            <person name="Shapiro H."/>
            <person name="Schmutz J."/>
            <person name="Grimwood J."/>
            <person name="Lindquist E."/>
            <person name="Lucas S."/>
            <person name="Grigoriev I.V."/>
            <person name="Schmitt R."/>
            <person name="Kirk D."/>
            <person name="Rokhsar D.S."/>
        </authorList>
    </citation>
    <scope>NUCLEOTIDE SEQUENCE [LARGE SCALE GENOMIC DNA]</scope>
    <source>
        <strain evidence="4">f. Nagariensis / Eve</strain>
    </source>
</reference>
<evidence type="ECO:0000256" key="2">
    <source>
        <dbReference type="SAM" id="Phobius"/>
    </source>
</evidence>
<feature type="transmembrane region" description="Helical" evidence="2">
    <location>
        <begin position="430"/>
        <end position="450"/>
    </location>
</feature>
<dbReference type="InParanoid" id="D8U8I5"/>
<evidence type="ECO:0000313" key="4">
    <source>
        <dbReference type="Proteomes" id="UP000001058"/>
    </source>
</evidence>
<feature type="compositionally biased region" description="Polar residues" evidence="1">
    <location>
        <begin position="151"/>
        <end position="164"/>
    </location>
</feature>
<feature type="transmembrane region" description="Helical" evidence="2">
    <location>
        <begin position="398"/>
        <end position="418"/>
    </location>
</feature>
<name>D8U8I5_VOLCA</name>
<gene>
    <name evidence="3" type="ORF">VOLCADRAFT_95841</name>
</gene>
<evidence type="ECO:0000313" key="3">
    <source>
        <dbReference type="EMBL" id="EFJ43986.1"/>
    </source>
</evidence>
<feature type="compositionally biased region" description="Polar residues" evidence="1">
    <location>
        <begin position="54"/>
        <end position="66"/>
    </location>
</feature>
<proteinExistence type="predicted"/>
<evidence type="ECO:0008006" key="5">
    <source>
        <dbReference type="Google" id="ProtNLM"/>
    </source>
</evidence>
<dbReference type="GeneID" id="9621745"/>
<organism evidence="4">
    <name type="scientific">Volvox carteri f. nagariensis</name>
    <dbReference type="NCBI Taxonomy" id="3068"/>
    <lineage>
        <taxon>Eukaryota</taxon>
        <taxon>Viridiplantae</taxon>
        <taxon>Chlorophyta</taxon>
        <taxon>core chlorophytes</taxon>
        <taxon>Chlorophyceae</taxon>
        <taxon>CS clade</taxon>
        <taxon>Chlamydomonadales</taxon>
        <taxon>Volvocaceae</taxon>
        <taxon>Volvox</taxon>
    </lineage>
</organism>
<sequence>MFLSHGRFIDDTQRTKAGGVTGDPTKATEGSSETCPGQFIPILNSNKKCLDAASDSNNTGPSNDTNGVKHPAAAGPMAQSSFPQIAWNANTNGQQFLERPATCAVTATLQQKPNGLSSKTSWQQIFRPGTRASMTDGLKLKAKRQALFTWATRQQPQDASNASSKDPHDEHGDDGGNTHSTFLPLAHPAEHQAAPSPLTSHSTTSPNTASTPYRITVWITAFEAFNLTASFVPPHANSAGRSRARTFWTAVVIQPHRRHAVFKTSDDAVAYSAPQGVDKRLLLMHPGKQVPVYQLQYRRDCWPLRLHLTPPVHFLARFEFMLGEGILGSSNPSSRETKMILSVGAINVTHKALIACIFGFLSLQTRSMLQMVLLCVIQAAMVLYLAIWRPFSQRSRQVMEFVGHASELVLFISAFVLLGSRPSDKAPTTYIMIVLLFQLFEMALMARDLWNILQSKIERKFLGKMDQQQHPAFSTRQVDAADGPVNKAVLQTGLLEDGKVQSAVTSAQSAIIAQRT</sequence>
<keyword evidence="2" id="KW-0472">Membrane</keyword>
<feature type="compositionally biased region" description="Basic and acidic residues" evidence="1">
    <location>
        <begin position="165"/>
        <end position="176"/>
    </location>
</feature>
<dbReference type="EMBL" id="GL378368">
    <property type="protein sequence ID" value="EFJ43986.1"/>
    <property type="molecule type" value="Genomic_DNA"/>
</dbReference>
<feature type="region of interest" description="Disordered" evidence="1">
    <location>
        <begin position="1"/>
        <end position="37"/>
    </location>
</feature>
<dbReference type="KEGG" id="vcn:VOLCADRAFT_95841"/>
<dbReference type="STRING" id="3068.D8U8I5"/>
<feature type="region of interest" description="Disordered" evidence="1">
    <location>
        <begin position="51"/>
        <end position="77"/>
    </location>
</feature>
<dbReference type="OrthoDB" id="551878at2759"/>
<feature type="transmembrane region" description="Helical" evidence="2">
    <location>
        <begin position="367"/>
        <end position="386"/>
    </location>
</feature>
<dbReference type="RefSeq" id="XP_002954998.1">
    <property type="nucleotide sequence ID" value="XM_002954952.1"/>
</dbReference>
<evidence type="ECO:0000256" key="1">
    <source>
        <dbReference type="SAM" id="MobiDB-lite"/>
    </source>
</evidence>